<organism evidence="1">
    <name type="scientific">hydrothermal vent metagenome</name>
    <dbReference type="NCBI Taxonomy" id="652676"/>
    <lineage>
        <taxon>unclassified sequences</taxon>
        <taxon>metagenomes</taxon>
        <taxon>ecological metagenomes</taxon>
    </lineage>
</organism>
<proteinExistence type="predicted"/>
<evidence type="ECO:0000313" key="1">
    <source>
        <dbReference type="EMBL" id="VAW09989.1"/>
    </source>
</evidence>
<accession>A0A3B0TCX4</accession>
<name>A0A3B0TCX4_9ZZZZ</name>
<reference evidence="1" key="1">
    <citation type="submission" date="2018-06" db="EMBL/GenBank/DDBJ databases">
        <authorList>
            <person name="Zhirakovskaya E."/>
        </authorList>
    </citation>
    <scope>NUCLEOTIDE SEQUENCE</scope>
</reference>
<dbReference type="EMBL" id="UOEL01000009">
    <property type="protein sequence ID" value="VAW09989.1"/>
    <property type="molecule type" value="Genomic_DNA"/>
</dbReference>
<dbReference type="AlphaFoldDB" id="A0A3B0TCX4"/>
<protein>
    <recommendedName>
        <fullName evidence="2">Nitrogen regulatory protein P-II</fullName>
    </recommendedName>
</protein>
<sequence length="101" mass="11479">MKLLIVTAVEEYHKDVFKLFKKAGIKNFSESDIDGHKNVPTLLRTASWFPSEKGGAESSMFFSFTQEDKIESIFKHIVAFNAQLETNNPIKAVVVPIEKYI</sequence>
<evidence type="ECO:0008006" key="2">
    <source>
        <dbReference type="Google" id="ProtNLM"/>
    </source>
</evidence>
<gene>
    <name evidence="1" type="ORF">MNBD_BACTEROID03-932</name>
</gene>